<dbReference type="EMBL" id="FQYY01000002">
    <property type="protein sequence ID" value="SHI56512.1"/>
    <property type="molecule type" value="Genomic_DNA"/>
</dbReference>
<dbReference type="Proteomes" id="UP000184225">
    <property type="component" value="Unassembled WGS sequence"/>
</dbReference>
<dbReference type="Gene3D" id="2.160.20.120">
    <property type="match status" value="1"/>
</dbReference>
<organism evidence="2 3">
    <name type="scientific">Mesonia phycicola</name>
    <dbReference type="NCBI Taxonomy" id="579105"/>
    <lineage>
        <taxon>Bacteria</taxon>
        <taxon>Pseudomonadati</taxon>
        <taxon>Bacteroidota</taxon>
        <taxon>Flavobacteriia</taxon>
        <taxon>Flavobacteriales</taxon>
        <taxon>Flavobacteriaceae</taxon>
        <taxon>Mesonia</taxon>
    </lineage>
</organism>
<feature type="domain" description="Putative auto-transporter adhesin head GIN" evidence="1">
    <location>
        <begin position="44"/>
        <end position="224"/>
    </location>
</feature>
<evidence type="ECO:0000313" key="3">
    <source>
        <dbReference type="Proteomes" id="UP000184225"/>
    </source>
</evidence>
<dbReference type="PROSITE" id="PS51257">
    <property type="entry name" value="PROKAR_LIPOPROTEIN"/>
    <property type="match status" value="1"/>
</dbReference>
<gene>
    <name evidence="2" type="ORF">SAMN04488096_102386</name>
</gene>
<keyword evidence="3" id="KW-1185">Reference proteome</keyword>
<dbReference type="Pfam" id="PF10988">
    <property type="entry name" value="DUF2807"/>
    <property type="match status" value="1"/>
</dbReference>
<protein>
    <submittedName>
        <fullName evidence="2">Putative auto-transporter adhesin, head GIN domain</fullName>
    </submittedName>
</protein>
<proteinExistence type="predicted"/>
<evidence type="ECO:0000259" key="1">
    <source>
        <dbReference type="Pfam" id="PF10988"/>
    </source>
</evidence>
<dbReference type="InterPro" id="IPR021255">
    <property type="entry name" value="DUF2807"/>
</dbReference>
<dbReference type="AlphaFoldDB" id="A0A1M6C6C2"/>
<evidence type="ECO:0000313" key="2">
    <source>
        <dbReference type="EMBL" id="SHI56512.1"/>
    </source>
</evidence>
<accession>A0A1M6C6C2</accession>
<sequence>MKSKLPKLIMLVVFTSLLFACNVDFVGIKGKGEIITKDITLDQHFSEIKTESGWRVKLVKSSENKITIRAHENLIEQLDNKIDDNRLTIGSKNNIQSGTREITLYYTEDLQLIKSSSGSTISSEDIFNQKEIKIEASSGSLVKLNLKVKQATVDVSSGANIKLKGTSIYFEGEASSGSRIYAENLKTKECKVKASSGAGIDIYNEDYLEASVSSGATIDYYGNPKKVSANESNSGGRIKHQEN</sequence>
<reference evidence="2 3" key="1">
    <citation type="submission" date="2016-11" db="EMBL/GenBank/DDBJ databases">
        <authorList>
            <person name="Jaros S."/>
            <person name="Januszkiewicz K."/>
            <person name="Wedrychowicz H."/>
        </authorList>
    </citation>
    <scope>NUCLEOTIDE SEQUENCE [LARGE SCALE GENOMIC DNA]</scope>
    <source>
        <strain evidence="2 3">DSM 21425</strain>
    </source>
</reference>
<dbReference type="OrthoDB" id="5585143at2"/>
<name>A0A1M6C6C2_9FLAO</name>
<dbReference type="STRING" id="579105.SAMN04488096_102386"/>
<dbReference type="RefSeq" id="WP_073148738.1">
    <property type="nucleotide sequence ID" value="NZ_FQYY01000002.1"/>
</dbReference>